<keyword evidence="3" id="KW-1185">Reference proteome</keyword>
<accession>A0ABN1CLP8</accession>
<dbReference type="EMBL" id="BAAADB010000030">
    <property type="protein sequence ID" value="GAA0521691.1"/>
    <property type="molecule type" value="Genomic_DNA"/>
</dbReference>
<evidence type="ECO:0000313" key="2">
    <source>
        <dbReference type="EMBL" id="GAA0521691.1"/>
    </source>
</evidence>
<proteinExistence type="predicted"/>
<sequence>MALWLLFGVILLSATGILALTFGPLRAATNVRTIRIIAYVQYACALLLLGVRLSGKA</sequence>
<reference evidence="2 3" key="1">
    <citation type="journal article" date="2019" name="Int. J. Syst. Evol. Microbiol.">
        <title>The Global Catalogue of Microorganisms (GCM) 10K type strain sequencing project: providing services to taxonomists for standard genome sequencing and annotation.</title>
        <authorList>
            <consortium name="The Broad Institute Genomics Platform"/>
            <consortium name="The Broad Institute Genome Sequencing Center for Infectious Disease"/>
            <person name="Wu L."/>
            <person name="Ma J."/>
        </authorList>
    </citation>
    <scope>NUCLEOTIDE SEQUENCE [LARGE SCALE GENOMIC DNA]</scope>
    <source>
        <strain evidence="2 3">JCM 14368</strain>
    </source>
</reference>
<feature type="transmembrane region" description="Helical" evidence="1">
    <location>
        <begin position="37"/>
        <end position="55"/>
    </location>
</feature>
<gene>
    <name evidence="2" type="ORF">GCM10008937_31580</name>
</gene>
<organism evidence="2 3">
    <name type="scientific">Deinococcus depolymerans</name>
    <dbReference type="NCBI Taxonomy" id="392408"/>
    <lineage>
        <taxon>Bacteria</taxon>
        <taxon>Thermotogati</taxon>
        <taxon>Deinococcota</taxon>
        <taxon>Deinococci</taxon>
        <taxon>Deinococcales</taxon>
        <taxon>Deinococcaceae</taxon>
        <taxon>Deinococcus</taxon>
    </lineage>
</organism>
<keyword evidence="1" id="KW-0812">Transmembrane</keyword>
<name>A0ABN1CLP8_9DEIO</name>
<dbReference type="RefSeq" id="WP_343760898.1">
    <property type="nucleotide sequence ID" value="NZ_BAAADB010000030.1"/>
</dbReference>
<evidence type="ECO:0008006" key="4">
    <source>
        <dbReference type="Google" id="ProtNLM"/>
    </source>
</evidence>
<protein>
    <recommendedName>
        <fullName evidence="4">HIG1 domain-containing protein</fullName>
    </recommendedName>
</protein>
<comment type="caution">
    <text evidence="2">The sequence shown here is derived from an EMBL/GenBank/DDBJ whole genome shotgun (WGS) entry which is preliminary data.</text>
</comment>
<dbReference type="Proteomes" id="UP001500191">
    <property type="component" value="Unassembled WGS sequence"/>
</dbReference>
<keyword evidence="1" id="KW-0472">Membrane</keyword>
<evidence type="ECO:0000313" key="3">
    <source>
        <dbReference type="Proteomes" id="UP001500191"/>
    </source>
</evidence>
<keyword evidence="1" id="KW-1133">Transmembrane helix</keyword>
<evidence type="ECO:0000256" key="1">
    <source>
        <dbReference type="SAM" id="Phobius"/>
    </source>
</evidence>